<keyword evidence="5" id="KW-1185">Reference proteome</keyword>
<feature type="chain" id="PRO_5022728050" evidence="3">
    <location>
        <begin position="27"/>
        <end position="263"/>
    </location>
</feature>
<keyword evidence="3" id="KW-0732">Signal</keyword>
<feature type="region of interest" description="Disordered" evidence="2">
    <location>
        <begin position="27"/>
        <end position="56"/>
    </location>
</feature>
<evidence type="ECO:0000313" key="5">
    <source>
        <dbReference type="Proteomes" id="UP000317421"/>
    </source>
</evidence>
<reference evidence="4 5" key="1">
    <citation type="submission" date="2019-02" db="EMBL/GenBank/DDBJ databases">
        <title>Deep-cultivation of Planctomycetes and their phenomic and genomic characterization uncovers novel biology.</title>
        <authorList>
            <person name="Wiegand S."/>
            <person name="Jogler M."/>
            <person name="Boedeker C."/>
            <person name="Pinto D."/>
            <person name="Vollmers J."/>
            <person name="Rivas-Marin E."/>
            <person name="Kohn T."/>
            <person name="Peeters S.H."/>
            <person name="Heuer A."/>
            <person name="Rast P."/>
            <person name="Oberbeckmann S."/>
            <person name="Bunk B."/>
            <person name="Jeske O."/>
            <person name="Meyerdierks A."/>
            <person name="Storesund J.E."/>
            <person name="Kallscheuer N."/>
            <person name="Luecker S."/>
            <person name="Lage O.M."/>
            <person name="Pohl T."/>
            <person name="Merkel B.J."/>
            <person name="Hornburger P."/>
            <person name="Mueller R.-W."/>
            <person name="Bruemmer F."/>
            <person name="Labrenz M."/>
            <person name="Spormann A.M."/>
            <person name="Op Den Camp H."/>
            <person name="Overmann J."/>
            <person name="Amann R."/>
            <person name="Jetten M.S.M."/>
            <person name="Mascher T."/>
            <person name="Medema M.H."/>
            <person name="Devos D.P."/>
            <person name="Kaster A.-K."/>
            <person name="Ovreas L."/>
            <person name="Rohde M."/>
            <person name="Galperin M.Y."/>
            <person name="Jogler C."/>
        </authorList>
    </citation>
    <scope>NUCLEOTIDE SEQUENCE [LARGE SCALE GENOMIC DNA]</scope>
    <source>
        <strain evidence="4 5">Pla108</strain>
    </source>
</reference>
<keyword evidence="1" id="KW-0175">Coiled coil</keyword>
<feature type="signal peptide" evidence="3">
    <location>
        <begin position="1"/>
        <end position="26"/>
    </location>
</feature>
<dbReference type="Proteomes" id="UP000317421">
    <property type="component" value="Unassembled WGS sequence"/>
</dbReference>
<feature type="region of interest" description="Disordered" evidence="2">
    <location>
        <begin position="140"/>
        <end position="161"/>
    </location>
</feature>
<gene>
    <name evidence="4" type="ORF">Pla108_27310</name>
</gene>
<feature type="compositionally biased region" description="Pro residues" evidence="2">
    <location>
        <begin position="253"/>
        <end position="263"/>
    </location>
</feature>
<dbReference type="GO" id="GO:0042597">
    <property type="term" value="C:periplasmic space"/>
    <property type="evidence" value="ECO:0007669"/>
    <property type="project" value="InterPro"/>
</dbReference>
<evidence type="ECO:0000256" key="2">
    <source>
        <dbReference type="SAM" id="MobiDB-lite"/>
    </source>
</evidence>
<feature type="coiled-coil region" evidence="1">
    <location>
        <begin position="62"/>
        <end position="89"/>
    </location>
</feature>
<evidence type="ECO:0000313" key="4">
    <source>
        <dbReference type="EMBL" id="TWT96954.1"/>
    </source>
</evidence>
<feature type="compositionally biased region" description="Gly residues" evidence="2">
    <location>
        <begin position="36"/>
        <end position="54"/>
    </location>
</feature>
<evidence type="ECO:0000256" key="3">
    <source>
        <dbReference type="SAM" id="SignalP"/>
    </source>
</evidence>
<proteinExistence type="predicted"/>
<organism evidence="4 5">
    <name type="scientific">Botrimarina colliarenosi</name>
    <dbReference type="NCBI Taxonomy" id="2528001"/>
    <lineage>
        <taxon>Bacteria</taxon>
        <taxon>Pseudomonadati</taxon>
        <taxon>Planctomycetota</taxon>
        <taxon>Planctomycetia</taxon>
        <taxon>Pirellulales</taxon>
        <taxon>Lacipirellulaceae</taxon>
        <taxon>Botrimarina</taxon>
    </lineage>
</organism>
<comment type="caution">
    <text evidence="4">The sequence shown here is derived from an EMBL/GenBank/DDBJ whole genome shotgun (WGS) entry which is preliminary data.</text>
</comment>
<dbReference type="EMBL" id="SJPR01000003">
    <property type="protein sequence ID" value="TWT96954.1"/>
    <property type="molecule type" value="Genomic_DNA"/>
</dbReference>
<protein>
    <submittedName>
        <fullName evidence="4">Periplasmic repressor CpxP</fullName>
    </submittedName>
</protein>
<sequence length="263" mass="28122" precursor="true">MDALKALTRLAPAVVLVVGLSTVAMAQPPGPPPGGPGFGGRGGPGGPGGRGGIGMLLRSPDVQSELELLDNQKEQLREIEDEMRSKMREMFGGGRRGGERPDFEAMRAQMEEMRGEIEGRIGEVLSTQQMDRLRQIDTQQQLNNGGARSLMGGPLADKLGLTDEQKAQLREKAQEVQAEMQEKMTAARAEARDKLLEVLTSEQRAMLDEMTGAPFTMSDQPGPPPRGDRAGRRGDRAGGPPEGRPGGRRGGRPGPPPGDNSEL</sequence>
<feature type="compositionally biased region" description="Basic and acidic residues" evidence="2">
    <location>
        <begin position="226"/>
        <end position="236"/>
    </location>
</feature>
<accession>A0A5C6AAA9</accession>
<evidence type="ECO:0000256" key="1">
    <source>
        <dbReference type="SAM" id="Coils"/>
    </source>
</evidence>
<feature type="region of interest" description="Disordered" evidence="2">
    <location>
        <begin position="200"/>
        <end position="263"/>
    </location>
</feature>
<name>A0A5C6AAA9_9BACT</name>
<dbReference type="RefSeq" id="WP_197526536.1">
    <property type="nucleotide sequence ID" value="NZ_SJPR01000003.1"/>
</dbReference>
<dbReference type="AlphaFoldDB" id="A0A5C6AAA9"/>